<name>A0A147H6X3_9BURK</name>
<feature type="transmembrane region" description="Helical" evidence="8">
    <location>
        <begin position="65"/>
        <end position="82"/>
    </location>
</feature>
<reference evidence="9 10" key="1">
    <citation type="journal article" date="2016" name="Front. Microbiol.">
        <title>Genomic Resource of Rice Seed Associated Bacteria.</title>
        <authorList>
            <person name="Midha S."/>
            <person name="Bansal K."/>
            <person name="Sharma S."/>
            <person name="Kumar N."/>
            <person name="Patil P.P."/>
            <person name="Chaudhry V."/>
            <person name="Patil P.B."/>
        </authorList>
    </citation>
    <scope>NUCLEOTIDE SEQUENCE [LARGE SCALE GENOMIC DNA]</scope>
    <source>
        <strain evidence="9 10">NS331</strain>
    </source>
</reference>
<proteinExistence type="predicted"/>
<evidence type="ECO:0000313" key="9">
    <source>
        <dbReference type="EMBL" id="KTT25689.1"/>
    </source>
</evidence>
<accession>A0A147H6X3</accession>
<dbReference type="PATRIC" id="fig|433924.3.peg.2803"/>
<keyword evidence="7 8" id="KW-0472">Membrane</keyword>
<organism evidence="9 10">
    <name type="scientific">Pseudacidovorax intermedius</name>
    <dbReference type="NCBI Taxonomy" id="433924"/>
    <lineage>
        <taxon>Bacteria</taxon>
        <taxon>Pseudomonadati</taxon>
        <taxon>Pseudomonadota</taxon>
        <taxon>Betaproteobacteria</taxon>
        <taxon>Burkholderiales</taxon>
        <taxon>Comamonadaceae</taxon>
        <taxon>Pseudacidovorax</taxon>
    </lineage>
</organism>
<dbReference type="PANTHER" id="PTHR32196">
    <property type="entry name" value="ABC TRANSPORTER PERMEASE PROTEIN YPHD-RELATED-RELATED"/>
    <property type="match status" value="1"/>
</dbReference>
<feature type="transmembrane region" description="Helical" evidence="8">
    <location>
        <begin position="88"/>
        <end position="113"/>
    </location>
</feature>
<keyword evidence="6 8" id="KW-1133">Transmembrane helix</keyword>
<evidence type="ECO:0008006" key="11">
    <source>
        <dbReference type="Google" id="ProtNLM"/>
    </source>
</evidence>
<keyword evidence="2" id="KW-0813">Transport</keyword>
<dbReference type="EMBL" id="LDSL01000033">
    <property type="protein sequence ID" value="KTT25689.1"/>
    <property type="molecule type" value="Genomic_DNA"/>
</dbReference>
<dbReference type="GO" id="GO:0005886">
    <property type="term" value="C:plasma membrane"/>
    <property type="evidence" value="ECO:0007669"/>
    <property type="project" value="UniProtKB-SubCell"/>
</dbReference>
<feature type="transmembrane region" description="Helical" evidence="8">
    <location>
        <begin position="239"/>
        <end position="255"/>
    </location>
</feature>
<dbReference type="Pfam" id="PF02653">
    <property type="entry name" value="BPD_transp_2"/>
    <property type="match status" value="1"/>
</dbReference>
<dbReference type="GO" id="GO:0022857">
    <property type="term" value="F:transmembrane transporter activity"/>
    <property type="evidence" value="ECO:0007669"/>
    <property type="project" value="InterPro"/>
</dbReference>
<feature type="transmembrane region" description="Helical" evidence="8">
    <location>
        <begin position="262"/>
        <end position="284"/>
    </location>
</feature>
<feature type="transmembrane region" description="Helical" evidence="8">
    <location>
        <begin position="120"/>
        <end position="140"/>
    </location>
</feature>
<comment type="caution">
    <text evidence="9">The sequence shown here is derived from an EMBL/GenBank/DDBJ whole genome shotgun (WGS) entry which is preliminary data.</text>
</comment>
<keyword evidence="5 8" id="KW-0812">Transmembrane</keyword>
<gene>
    <name evidence="9" type="ORF">NS331_04705</name>
</gene>
<dbReference type="AlphaFoldDB" id="A0A147H6X3"/>
<evidence type="ECO:0000256" key="1">
    <source>
        <dbReference type="ARBA" id="ARBA00004651"/>
    </source>
</evidence>
<evidence type="ECO:0000313" key="10">
    <source>
        <dbReference type="Proteomes" id="UP000072741"/>
    </source>
</evidence>
<protein>
    <recommendedName>
        <fullName evidence="11">ABC transporter permease</fullName>
    </recommendedName>
</protein>
<evidence type="ECO:0000256" key="2">
    <source>
        <dbReference type="ARBA" id="ARBA00022448"/>
    </source>
</evidence>
<sequence>MLARQGTIASLFLLVAGFSIASPDVFATRINLLNVLNQAAILLIISAGLTVCLVMGLYDLSISALATVGNYAICALLLSQGAEPHVWLSIAGVLAVCAVVGVASGAIVSYLGVSAFIETLAMGSILTGVVLGYSDSRTIIGGIPDAFLALGQQNTLGVPNPVWVMVVVVAALWLLLEHTQTGRNLYAIGGNAEAAKLSGIAVKRYALLALGISAVCAGIGGMIAAANLGAGRPTGVGDAYLLNAFAASFIGASTLRPGQFHILGTLVGVLIIGVINNGLSVIGVPTFWQYIVQGVLLIVALFGAGVMSGRKA</sequence>
<comment type="subcellular location">
    <subcellularLocation>
        <location evidence="1">Cell membrane</location>
        <topology evidence="1">Multi-pass membrane protein</topology>
    </subcellularLocation>
</comment>
<evidence type="ECO:0000256" key="8">
    <source>
        <dbReference type="SAM" id="Phobius"/>
    </source>
</evidence>
<dbReference type="Proteomes" id="UP000072741">
    <property type="component" value="Unassembled WGS sequence"/>
</dbReference>
<evidence type="ECO:0000256" key="3">
    <source>
        <dbReference type="ARBA" id="ARBA00022475"/>
    </source>
</evidence>
<evidence type="ECO:0000256" key="6">
    <source>
        <dbReference type="ARBA" id="ARBA00022989"/>
    </source>
</evidence>
<dbReference type="CDD" id="cd06579">
    <property type="entry name" value="TM_PBP1_transp_AraH_like"/>
    <property type="match status" value="1"/>
</dbReference>
<evidence type="ECO:0000256" key="7">
    <source>
        <dbReference type="ARBA" id="ARBA00023136"/>
    </source>
</evidence>
<feature type="transmembrane region" description="Helical" evidence="8">
    <location>
        <begin position="160"/>
        <end position="176"/>
    </location>
</feature>
<dbReference type="PANTHER" id="PTHR32196:SF21">
    <property type="entry name" value="ABC TRANSPORTER PERMEASE PROTEIN YPHD-RELATED"/>
    <property type="match status" value="1"/>
</dbReference>
<feature type="transmembrane region" description="Helical" evidence="8">
    <location>
        <begin position="290"/>
        <end position="309"/>
    </location>
</feature>
<keyword evidence="4" id="KW-0997">Cell inner membrane</keyword>
<keyword evidence="3" id="KW-1003">Cell membrane</keyword>
<keyword evidence="10" id="KW-1185">Reference proteome</keyword>
<dbReference type="InterPro" id="IPR001851">
    <property type="entry name" value="ABC_transp_permease"/>
</dbReference>
<evidence type="ECO:0000256" key="5">
    <source>
        <dbReference type="ARBA" id="ARBA00022692"/>
    </source>
</evidence>
<feature type="transmembrane region" description="Helical" evidence="8">
    <location>
        <begin position="205"/>
        <end position="227"/>
    </location>
</feature>
<feature type="transmembrane region" description="Helical" evidence="8">
    <location>
        <begin position="39"/>
        <end position="58"/>
    </location>
</feature>
<evidence type="ECO:0000256" key="4">
    <source>
        <dbReference type="ARBA" id="ARBA00022519"/>
    </source>
</evidence>